<evidence type="ECO:0000313" key="1">
    <source>
        <dbReference type="EMBL" id="GGN98443.1"/>
    </source>
</evidence>
<comment type="caution">
    <text evidence="1">The sequence shown here is derived from an EMBL/GenBank/DDBJ whole genome shotgun (WGS) entry which is preliminary data.</text>
</comment>
<dbReference type="EMBL" id="BMLN01000004">
    <property type="protein sequence ID" value="GGN98443.1"/>
    <property type="molecule type" value="Genomic_DNA"/>
</dbReference>
<sequence>MPIMPINNTGNIPRIIPVQPVSRPQTAGFRSKLPGTDLTEMKVKRRQVTPGRRITVREEGWIREYGVLPDGTRILISEQPERSTSVLPLPREKERVIADIPETKLSMHVMHDPERSMEASAWKLKSLLKDQRRSPEMGET</sequence>
<gene>
    <name evidence="1" type="ORF">GCM10010969_17590</name>
</gene>
<dbReference type="RefSeq" id="WP_018976083.1">
    <property type="nucleotide sequence ID" value="NZ_BMLN01000004.1"/>
</dbReference>
<organism evidence="1 2">
    <name type="scientific">Saccharibacillus kuerlensis</name>
    <dbReference type="NCBI Taxonomy" id="459527"/>
    <lineage>
        <taxon>Bacteria</taxon>
        <taxon>Bacillati</taxon>
        <taxon>Bacillota</taxon>
        <taxon>Bacilli</taxon>
        <taxon>Bacillales</taxon>
        <taxon>Paenibacillaceae</taxon>
        <taxon>Saccharibacillus</taxon>
    </lineage>
</organism>
<dbReference type="Proteomes" id="UP000606653">
    <property type="component" value="Unassembled WGS sequence"/>
</dbReference>
<protein>
    <submittedName>
        <fullName evidence="1">Uncharacterized protein</fullName>
    </submittedName>
</protein>
<keyword evidence="2" id="KW-1185">Reference proteome</keyword>
<evidence type="ECO:0000313" key="2">
    <source>
        <dbReference type="Proteomes" id="UP000606653"/>
    </source>
</evidence>
<name>A0ABQ2L0A9_9BACL</name>
<reference evidence="2" key="1">
    <citation type="journal article" date="2019" name="Int. J. Syst. Evol. Microbiol.">
        <title>The Global Catalogue of Microorganisms (GCM) 10K type strain sequencing project: providing services to taxonomists for standard genome sequencing and annotation.</title>
        <authorList>
            <consortium name="The Broad Institute Genomics Platform"/>
            <consortium name="The Broad Institute Genome Sequencing Center for Infectious Disease"/>
            <person name="Wu L."/>
            <person name="Ma J."/>
        </authorList>
    </citation>
    <scope>NUCLEOTIDE SEQUENCE [LARGE SCALE GENOMIC DNA]</scope>
    <source>
        <strain evidence="2">CGMCC 1.6964</strain>
    </source>
</reference>
<proteinExistence type="predicted"/>
<accession>A0ABQ2L0A9</accession>